<keyword evidence="2" id="KW-0378">Hydrolase</keyword>
<dbReference type="EMBL" id="AFPU01000001">
    <property type="protein sequence ID" value="EGP93352.1"/>
    <property type="molecule type" value="Genomic_DNA"/>
</dbReference>
<protein>
    <submittedName>
        <fullName evidence="2">Secreted periplasmic Zn-dependent protease</fullName>
    </submittedName>
</protein>
<dbReference type="GO" id="GO:0008233">
    <property type="term" value="F:peptidase activity"/>
    <property type="evidence" value="ECO:0007669"/>
    <property type="project" value="UniProtKB-KW"/>
</dbReference>
<dbReference type="AlphaFoldDB" id="F9CVQ0"/>
<evidence type="ECO:0000256" key="1">
    <source>
        <dbReference type="SAM" id="Phobius"/>
    </source>
</evidence>
<keyword evidence="1" id="KW-0472">Membrane</keyword>
<keyword evidence="2" id="KW-0645">Protease</keyword>
<dbReference type="GO" id="GO:0006508">
    <property type="term" value="P:proteolysis"/>
    <property type="evidence" value="ECO:0007669"/>
    <property type="project" value="UniProtKB-KW"/>
</dbReference>
<keyword evidence="1" id="KW-1133">Transmembrane helix</keyword>
<evidence type="ECO:0000313" key="2">
    <source>
        <dbReference type="EMBL" id="EGP93352.1"/>
    </source>
</evidence>
<sequence>MPKLVMKHAYFGLIMILVVISSIPSQNVSGHGLGGETHPPVTLDGRDVTLSINISPSTFDLNDLERYITINLNESKSQGVVEHVTLMFELKKDGERIFRRMFHDDLGNLTIKVINDGSDEIKIKGDLSPALESWMRTATEPVTMTGSVFNSGGLYEYKIEILTADSDFNFLDKRLELIGAISLAEHNTYTVVDSEQASHIVNIISYFDKIENFEFNSNKISFSMPFDWNQDLEQISVVHQEVRIPEGFSEFLHTKYDVKINNIMIKDDAVTIDDYSSDGRTVHVVMNQEDLKQIKEQAKQKSDSDMYFELGLSNDVVLPLVATTPDIRYQAYLSWKPEIIRAGEDITFFLETKELFTDKSTKNIEYEVDMSSNGTSIYHERIFGSVNSETLDKFQFKFLPEHIGTVKLDISDIGGNSLSDVNFLLVVKPQEITKFPITLESKSNTLDGKYLVDLTWFPNTLGLGESEFVMTFYEKDSKLPVRGATYDFVLLKDGSEIYRKSGIANAGGTFENFVFVEKETGDLTIRIENIAGTDEYVEIPINVTPEFPLGISIMFMIIISILTISIKYIKNFQYNV</sequence>
<evidence type="ECO:0000313" key="3">
    <source>
        <dbReference type="Proteomes" id="UP000004440"/>
    </source>
</evidence>
<dbReference type="PATRIC" id="fig|1001994.6.peg.568"/>
<feature type="transmembrane region" description="Helical" evidence="1">
    <location>
        <begin position="547"/>
        <end position="569"/>
    </location>
</feature>
<dbReference type="RefSeq" id="WP_007550075.1">
    <property type="nucleotide sequence ID" value="NZ_AFPU01000001.1"/>
</dbReference>
<keyword evidence="3" id="KW-1185">Reference proteome</keyword>
<accession>F9CVQ0</accession>
<comment type="caution">
    <text evidence="2">The sequence shown here is derived from an EMBL/GenBank/DDBJ whole genome shotgun (WGS) entry which is preliminary data.</text>
</comment>
<proteinExistence type="predicted"/>
<dbReference type="Proteomes" id="UP000004440">
    <property type="component" value="Unassembled WGS sequence"/>
</dbReference>
<name>F9CVQ0_9ARCH</name>
<organism evidence="2 3">
    <name type="scientific">Nitrosarchaeum koreense MY1</name>
    <dbReference type="NCBI Taxonomy" id="1001994"/>
    <lineage>
        <taxon>Archaea</taxon>
        <taxon>Nitrososphaerota</taxon>
        <taxon>Nitrososphaeria</taxon>
        <taxon>Nitrosopumilales</taxon>
        <taxon>Nitrosopumilaceae</taxon>
        <taxon>Nitrosarchaeum</taxon>
    </lineage>
</organism>
<dbReference type="STRING" id="1001994.MY1_0587"/>
<keyword evidence="1" id="KW-0812">Transmembrane</keyword>
<gene>
    <name evidence="2" type="ORF">MY1_0587</name>
</gene>
<reference evidence="2 3" key="1">
    <citation type="journal article" date="2011" name="J. Bacteriol.">
        <title>Genome Sequence of an Ammonia-Oxidizing Soil Archaeon, "Candidatus Nitrosoarchaeum koreensis" MY1.</title>
        <authorList>
            <person name="Kim B.K."/>
            <person name="Jung M.Y."/>
            <person name="Yu D.S."/>
            <person name="Park S.J."/>
            <person name="Oh T.K."/>
            <person name="Rhee S.K."/>
            <person name="Kim J.F."/>
        </authorList>
    </citation>
    <scope>NUCLEOTIDE SEQUENCE [LARGE SCALE GENOMIC DNA]</scope>
    <source>
        <strain evidence="2 3">MY1</strain>
    </source>
</reference>